<feature type="transmembrane region" description="Helical" evidence="10">
    <location>
        <begin position="678"/>
        <end position="695"/>
    </location>
</feature>
<dbReference type="Gene3D" id="3.50.50.60">
    <property type="entry name" value="FAD/NAD(P)-binding domain"/>
    <property type="match status" value="1"/>
</dbReference>
<sequence length="706" mass="78733">MGTENATLIEATAVEMIRDGETGAVIGAKCSRSGGEPEEFYASLTILADGSTSNFRSQFTRYRPVSRSRFWGLELVNAELPIPRYAYGILGIGGPILMYRLSNRETRVLIDIPDDIYGSLGSPDSVRDYIREHIVPSFPEPVRANLEEAVRESRLRSMPNASMPSSTNTTPGLVLLGDVANMRHPLTGSGMTVALKDAVLLAEMLSPANVPSLNDTGSVLAQLKRYHWKRKSHSASLNMLAQALYLLFVGKDNIVGIMQRGFVRYVQGGEKNFAEPAWIMGGIVDSPLVLFRHFFKIAFYSIGLHFQESGVLGFPAALVRSGGNGNNGGGRSAVADATQCFLFVCVWTILHHNLQAKDDGYWTIFFRKLRWAVLAVAAPEMLTLFAVMQWNATNISVRKMRDLGFKNWTRVHAFYANAGGFFLKAPDFPAFPLNATSLHYLLQQKRITLPNLSRDNIWDRSKADHFAKFVAFLQAGWTILHIVARRIQNLTVTPLEVFTAAFIVPSFATAWAWADKPQNVAEPTVLEVDWTIADLLLSAGDAAKEPYVDTPLDFVEKPVWAGWKRRRSLFHFGGLNRRPSPRIPNDYSPPPPTGTEATIVWVVSVIHAGLHVLCWNFPFPTRFESLAWRSASVILLVCMAIGGLVPVLSTREWFDFEFSMIWIWVKEARKMTCTVDDVFTACGLIGSALVIFNYVRLSSLCYHRDI</sequence>
<evidence type="ECO:0000256" key="3">
    <source>
        <dbReference type="ARBA" id="ARBA00008802"/>
    </source>
</evidence>
<dbReference type="RefSeq" id="XP_006692391.1">
    <property type="nucleotide sequence ID" value="XM_006692328.1"/>
</dbReference>
<dbReference type="eggNOG" id="KOG1298">
    <property type="taxonomic scope" value="Eukaryota"/>
</dbReference>
<dbReference type="SUPFAM" id="SSF51905">
    <property type="entry name" value="FAD/NAD(P)-binding domain"/>
    <property type="match status" value="1"/>
</dbReference>
<dbReference type="PANTHER" id="PTHR10835">
    <property type="entry name" value="SQUALENE MONOOXYGENASE"/>
    <property type="match status" value="1"/>
</dbReference>
<dbReference type="InterPro" id="IPR040125">
    <property type="entry name" value="Squalene_monox"/>
</dbReference>
<dbReference type="InterPro" id="IPR013698">
    <property type="entry name" value="Squalene_epoxidase"/>
</dbReference>
<dbReference type="GeneID" id="18255936"/>
<evidence type="ECO:0000256" key="6">
    <source>
        <dbReference type="ARBA" id="ARBA00022827"/>
    </source>
</evidence>
<keyword evidence="10" id="KW-1133">Transmembrane helix</keyword>
<organism evidence="13">
    <name type="scientific">Chaetomium thermophilum (strain DSM 1495 / CBS 144.50 / IMI 039719)</name>
    <name type="common">Thermochaetoides thermophila</name>
    <dbReference type="NCBI Taxonomy" id="759272"/>
    <lineage>
        <taxon>Eukaryota</taxon>
        <taxon>Fungi</taxon>
        <taxon>Dikarya</taxon>
        <taxon>Ascomycota</taxon>
        <taxon>Pezizomycotina</taxon>
        <taxon>Sordariomycetes</taxon>
        <taxon>Sordariomycetidae</taxon>
        <taxon>Sordariales</taxon>
        <taxon>Chaetomiaceae</taxon>
        <taxon>Thermochaetoides</taxon>
    </lineage>
</organism>
<dbReference type="GO" id="GO:0005783">
    <property type="term" value="C:endoplasmic reticulum"/>
    <property type="evidence" value="ECO:0007669"/>
    <property type="project" value="TreeGrafter"/>
</dbReference>
<reference evidence="12 13" key="1">
    <citation type="journal article" date="2011" name="Cell">
        <title>Insight into structure and assembly of the nuclear pore complex by utilizing the genome of a eukaryotic thermophile.</title>
        <authorList>
            <person name="Amlacher S."/>
            <person name="Sarges P."/>
            <person name="Flemming D."/>
            <person name="van Noort V."/>
            <person name="Kunze R."/>
            <person name="Devos D.P."/>
            <person name="Arumugam M."/>
            <person name="Bork P."/>
            <person name="Hurt E."/>
        </authorList>
    </citation>
    <scope>NUCLEOTIDE SEQUENCE [LARGE SCALE GENOMIC DNA]</scope>
    <source>
        <strain evidence="13">DSM 1495 / CBS 144.50 / IMI 039719</strain>
    </source>
</reference>
<dbReference type="GO" id="GO:0050660">
    <property type="term" value="F:flavin adenine dinucleotide binding"/>
    <property type="evidence" value="ECO:0007669"/>
    <property type="project" value="InterPro"/>
</dbReference>
<evidence type="ECO:0000256" key="7">
    <source>
        <dbReference type="ARBA" id="ARBA00022848"/>
    </source>
</evidence>
<feature type="transmembrane region" description="Helical" evidence="10">
    <location>
        <begin position="599"/>
        <end position="619"/>
    </location>
</feature>
<keyword evidence="13" id="KW-1185">Reference proteome</keyword>
<dbReference type="HOGENOM" id="CLU_390792_0_0_1"/>
<keyword evidence="5" id="KW-0285">Flavoprotein</keyword>
<dbReference type="Proteomes" id="UP000008066">
    <property type="component" value="Unassembled WGS sequence"/>
</dbReference>
<evidence type="ECO:0000256" key="9">
    <source>
        <dbReference type="ARBA" id="ARBA00023136"/>
    </source>
</evidence>
<dbReference type="EC" id="1.14.14.17" evidence="4"/>
<dbReference type="InterPro" id="IPR036188">
    <property type="entry name" value="FAD/NAD-bd_sf"/>
</dbReference>
<evidence type="ECO:0000313" key="12">
    <source>
        <dbReference type="EMBL" id="EGS22372.1"/>
    </source>
</evidence>
<keyword evidence="7" id="KW-0492">Microsome</keyword>
<feature type="transmembrane region" description="Helical" evidence="10">
    <location>
        <begin position="495"/>
        <end position="514"/>
    </location>
</feature>
<comment type="subcellular location">
    <subcellularLocation>
        <location evidence="2">Microsome membrane</location>
        <topology evidence="2">Multi-pass membrane protein</topology>
    </subcellularLocation>
</comment>
<gene>
    <name evidence="12" type="ORF">CTHT_0018980</name>
</gene>
<proteinExistence type="inferred from homology"/>
<dbReference type="AlphaFoldDB" id="G0S2Y9"/>
<protein>
    <recommendedName>
        <fullName evidence="4">squalene monooxygenase</fullName>
        <ecNumber evidence="4">1.14.14.17</ecNumber>
    </recommendedName>
</protein>
<dbReference type="GO" id="GO:0006696">
    <property type="term" value="P:ergosterol biosynthetic process"/>
    <property type="evidence" value="ECO:0007669"/>
    <property type="project" value="TreeGrafter"/>
</dbReference>
<evidence type="ECO:0000256" key="10">
    <source>
        <dbReference type="SAM" id="Phobius"/>
    </source>
</evidence>
<dbReference type="KEGG" id="cthr:CTHT_0018980"/>
<keyword evidence="6" id="KW-0274">FAD</keyword>
<feature type="domain" description="Squalene epoxidase" evidence="11">
    <location>
        <begin position="42"/>
        <end position="318"/>
    </location>
</feature>
<dbReference type="EMBL" id="GL988040">
    <property type="protein sequence ID" value="EGS22372.1"/>
    <property type="molecule type" value="Genomic_DNA"/>
</dbReference>
<dbReference type="GO" id="GO:0004506">
    <property type="term" value="F:squalene monooxygenase activity"/>
    <property type="evidence" value="ECO:0007669"/>
    <property type="project" value="UniProtKB-EC"/>
</dbReference>
<dbReference type="Pfam" id="PF08491">
    <property type="entry name" value="SE"/>
    <property type="match status" value="1"/>
</dbReference>
<dbReference type="GO" id="GO:0016020">
    <property type="term" value="C:membrane"/>
    <property type="evidence" value="ECO:0007669"/>
    <property type="project" value="InterPro"/>
</dbReference>
<keyword evidence="9 10" id="KW-0472">Membrane</keyword>
<dbReference type="STRING" id="759272.G0S2Y9"/>
<feature type="transmembrane region" description="Helical" evidence="10">
    <location>
        <begin position="626"/>
        <end position="648"/>
    </location>
</feature>
<dbReference type="OrthoDB" id="3061561at2759"/>
<feature type="transmembrane region" description="Helical" evidence="10">
    <location>
        <begin position="371"/>
        <end position="390"/>
    </location>
</feature>
<accession>G0S2Y9</accession>
<evidence type="ECO:0000313" key="13">
    <source>
        <dbReference type="Proteomes" id="UP000008066"/>
    </source>
</evidence>
<keyword evidence="7" id="KW-0256">Endoplasmic reticulum</keyword>
<evidence type="ECO:0000256" key="8">
    <source>
        <dbReference type="ARBA" id="ARBA00023002"/>
    </source>
</evidence>
<dbReference type="PANTHER" id="PTHR10835:SF0">
    <property type="entry name" value="SQUALENE MONOOXYGENASE"/>
    <property type="match status" value="1"/>
</dbReference>
<keyword evidence="10" id="KW-0812">Transmembrane</keyword>
<comment type="cofactor">
    <cofactor evidence="1">
        <name>FAD</name>
        <dbReference type="ChEBI" id="CHEBI:57692"/>
    </cofactor>
</comment>
<evidence type="ECO:0000256" key="5">
    <source>
        <dbReference type="ARBA" id="ARBA00022630"/>
    </source>
</evidence>
<evidence type="ECO:0000259" key="11">
    <source>
        <dbReference type="Pfam" id="PF08491"/>
    </source>
</evidence>
<comment type="similarity">
    <text evidence="3">Belongs to the squalene monooxygenase family.</text>
</comment>
<keyword evidence="8" id="KW-0560">Oxidoreductase</keyword>
<name>G0S2Y9_CHATD</name>
<evidence type="ECO:0000256" key="1">
    <source>
        <dbReference type="ARBA" id="ARBA00001974"/>
    </source>
</evidence>
<evidence type="ECO:0000256" key="4">
    <source>
        <dbReference type="ARBA" id="ARBA00012312"/>
    </source>
</evidence>
<evidence type="ECO:0000256" key="2">
    <source>
        <dbReference type="ARBA" id="ARBA00004154"/>
    </source>
</evidence>